<comment type="caution">
    <text evidence="2">The sequence shown here is derived from an EMBL/GenBank/DDBJ whole genome shotgun (WGS) entry which is preliminary data.</text>
</comment>
<gene>
    <name evidence="2" type="ORF">IEG06_12455</name>
</gene>
<feature type="region of interest" description="Disordered" evidence="1">
    <location>
        <begin position="556"/>
        <end position="590"/>
    </location>
</feature>
<dbReference type="EMBL" id="JACXXH010000007">
    <property type="protein sequence ID" value="MBD3864262.1"/>
    <property type="molecule type" value="Genomic_DNA"/>
</dbReference>
<evidence type="ECO:0000256" key="1">
    <source>
        <dbReference type="SAM" id="MobiDB-lite"/>
    </source>
</evidence>
<feature type="compositionally biased region" description="Acidic residues" evidence="1">
    <location>
        <begin position="559"/>
        <end position="583"/>
    </location>
</feature>
<sequence length="590" mass="67286">MKHLAPLLIIVLLFASCSKKIEESYFVPKDAIGIMYVNLKSLSEKSKDLDFNQLSINSLIEDKAPKEVKRFVQELLSKDNLDKTFRKEYLLGFGTFKRLSGVGGLIIPIKDATSFEAFIKPMIDEIPNLEKETNVGKDQGFTIYANKEIAIGWNGKTALIIGANNYAAAELKDLTTLNREDCILATNYFDAFFDTKQDMGLHITSTPLGDAFDGLLNTFAGLDVNLENNNLSYYGSFEQDHIYTKTNLKLNDDFKSIIGYKKWMSTSYSKSMLKALPDNPLLFAKLSIDTEDFYDHILSLQDNKTLPLQVREELRKNIKKSNQETEKELGMDAKSFSKIFDGSLMFAMTEGKTVKDTIYDYNYFTDEETYEVVDKKTPNMYGTVALKDKNKFDQFFNIVKKKGAQIETLNSNYFKIDGSTFMVITEDCIFFTNDQSKADEISSNGKLANNLSDFKHKDKLSHSVYLYTKGNIAELGNDFTQSINNIYNPYSSYNRYGSNKSMDVITEKSSELYNKYYGENHYFIDTDGGESFTYTKGNKNSLIQSILYGDEVAKMMSTLEDDDYEEEDEEDDEEDEDEIEETVIESTESN</sequence>
<dbReference type="RefSeq" id="WP_191101594.1">
    <property type="nucleotide sequence ID" value="NZ_JACXXH010000007.1"/>
</dbReference>
<evidence type="ECO:0000313" key="2">
    <source>
        <dbReference type="EMBL" id="MBD3864262.1"/>
    </source>
</evidence>
<evidence type="ECO:0000313" key="3">
    <source>
        <dbReference type="Proteomes" id="UP000627521"/>
    </source>
</evidence>
<proteinExistence type="predicted"/>
<reference evidence="2 3" key="1">
    <citation type="submission" date="2020-09" db="EMBL/GenBank/DDBJ databases">
        <title>Bacillus nautilus sp. nov., Chryseoglobus crepusculi sp. nov, and Psychrobacter noctis sp. nov., isolated from deep-sea sponges from the equatorial Atlantic.</title>
        <authorList>
            <person name="Stennett H.L."/>
            <person name="Williams S.E."/>
        </authorList>
    </citation>
    <scope>NUCLEOTIDE SEQUENCE [LARGE SCALE GENOMIC DNA]</scope>
    <source>
        <strain evidence="2 3">28M-24</strain>
    </source>
</reference>
<name>A0ABR8M158_9FLAO</name>
<evidence type="ECO:0008006" key="4">
    <source>
        <dbReference type="Google" id="ProtNLM"/>
    </source>
</evidence>
<dbReference type="Proteomes" id="UP000627521">
    <property type="component" value="Unassembled WGS sequence"/>
</dbReference>
<accession>A0ABR8M158</accession>
<keyword evidence="3" id="KW-1185">Reference proteome</keyword>
<protein>
    <recommendedName>
        <fullName evidence="4">DUF4836 domain-containing protein</fullName>
    </recommendedName>
</protein>
<organism evidence="2 3">
    <name type="scientific">Olleya marilimosa</name>
    <dbReference type="NCBI Taxonomy" id="272164"/>
    <lineage>
        <taxon>Bacteria</taxon>
        <taxon>Pseudomonadati</taxon>
        <taxon>Bacteroidota</taxon>
        <taxon>Flavobacteriia</taxon>
        <taxon>Flavobacteriales</taxon>
        <taxon>Flavobacteriaceae</taxon>
    </lineage>
</organism>
<dbReference type="PROSITE" id="PS51257">
    <property type="entry name" value="PROKAR_LIPOPROTEIN"/>
    <property type="match status" value="1"/>
</dbReference>